<dbReference type="EMBL" id="CAHIKZ030001335">
    <property type="protein sequence ID" value="CAE1260341.1"/>
    <property type="molecule type" value="Genomic_DNA"/>
</dbReference>
<accession>A0A812CDG8</accession>
<evidence type="ECO:0000313" key="3">
    <source>
        <dbReference type="Proteomes" id="UP000597762"/>
    </source>
</evidence>
<keyword evidence="3" id="KW-1185">Reference proteome</keyword>
<evidence type="ECO:0000313" key="2">
    <source>
        <dbReference type="EMBL" id="CAE1260341.1"/>
    </source>
</evidence>
<feature type="transmembrane region" description="Helical" evidence="1">
    <location>
        <begin position="32"/>
        <end position="56"/>
    </location>
</feature>
<sequence>MNISHDICIPHYCSSFISFFLLDKAKRRFVRFYFAFFLLSSSYLAVSIGAFLYFLFVSFRLFPPESTFSLAALTVEPIILSREPRYKCAISKKCAPYVLNSLFCSLSLFLSLSLNKYWPFLYLFRLFPVYNFIRITFFPLLSLFFSCEVLLHRLFLVFTFFFFTSTHHNLQFSFSFFTLSSITLSFAYFNLFLLFFFFFFFFFLSFFLFLLQ</sequence>
<keyword evidence="1" id="KW-1133">Transmembrane helix</keyword>
<comment type="caution">
    <text evidence="2">The sequence shown here is derived from an EMBL/GenBank/DDBJ whole genome shotgun (WGS) entry which is preliminary data.</text>
</comment>
<keyword evidence="1" id="KW-0472">Membrane</keyword>
<protein>
    <submittedName>
        <fullName evidence="2">Uncharacterized protein</fullName>
    </submittedName>
</protein>
<evidence type="ECO:0000256" key="1">
    <source>
        <dbReference type="SAM" id="Phobius"/>
    </source>
</evidence>
<feature type="transmembrane region" description="Helical" evidence="1">
    <location>
        <begin position="150"/>
        <end position="167"/>
    </location>
</feature>
<proteinExistence type="predicted"/>
<gene>
    <name evidence="2" type="ORF">SPHA_32223</name>
</gene>
<reference evidence="2" key="1">
    <citation type="submission" date="2021-01" db="EMBL/GenBank/DDBJ databases">
        <authorList>
            <person name="Li R."/>
            <person name="Bekaert M."/>
        </authorList>
    </citation>
    <scope>NUCLEOTIDE SEQUENCE</scope>
    <source>
        <strain evidence="2">Farmed</strain>
    </source>
</reference>
<organism evidence="2 3">
    <name type="scientific">Acanthosepion pharaonis</name>
    <name type="common">Pharaoh cuttlefish</name>
    <name type="synonym">Sepia pharaonis</name>
    <dbReference type="NCBI Taxonomy" id="158019"/>
    <lineage>
        <taxon>Eukaryota</taxon>
        <taxon>Metazoa</taxon>
        <taxon>Spiralia</taxon>
        <taxon>Lophotrochozoa</taxon>
        <taxon>Mollusca</taxon>
        <taxon>Cephalopoda</taxon>
        <taxon>Coleoidea</taxon>
        <taxon>Decapodiformes</taxon>
        <taxon>Sepiida</taxon>
        <taxon>Sepiina</taxon>
        <taxon>Sepiidae</taxon>
        <taxon>Acanthosepion</taxon>
    </lineage>
</organism>
<feature type="transmembrane region" description="Helical" evidence="1">
    <location>
        <begin position="187"/>
        <end position="211"/>
    </location>
</feature>
<feature type="transmembrane region" description="Helical" evidence="1">
    <location>
        <begin position="120"/>
        <end position="143"/>
    </location>
</feature>
<dbReference type="AlphaFoldDB" id="A0A812CDG8"/>
<name>A0A812CDG8_ACAPH</name>
<keyword evidence="1" id="KW-0812">Transmembrane</keyword>
<dbReference type="Proteomes" id="UP000597762">
    <property type="component" value="Unassembled WGS sequence"/>
</dbReference>